<dbReference type="SUPFAM" id="SSF53927">
    <property type="entry name" value="Cytidine deaminase-like"/>
    <property type="match status" value="1"/>
</dbReference>
<evidence type="ECO:0000313" key="7">
    <source>
        <dbReference type="Proteomes" id="UP001595904"/>
    </source>
</evidence>
<keyword evidence="2" id="KW-0479">Metal-binding</keyword>
<evidence type="ECO:0000259" key="5">
    <source>
        <dbReference type="PROSITE" id="PS51747"/>
    </source>
</evidence>
<keyword evidence="7" id="KW-1185">Reference proteome</keyword>
<dbReference type="InterPro" id="IPR027417">
    <property type="entry name" value="P-loop_NTPase"/>
</dbReference>
<dbReference type="InterPro" id="IPR015517">
    <property type="entry name" value="dCMP_deaminase-rel"/>
</dbReference>
<dbReference type="NCBIfam" id="NF041025">
    <property type="entry name" value="antiphage_deaminase"/>
    <property type="match status" value="1"/>
</dbReference>
<dbReference type="PANTHER" id="PTHR11086:SF18">
    <property type="entry name" value="DEOXYCYTIDYLATE DEAMINASE"/>
    <property type="match status" value="1"/>
</dbReference>
<dbReference type="InterPro" id="IPR002125">
    <property type="entry name" value="CMP_dCMP_dom"/>
</dbReference>
<sequence length="516" mass="57296">MNQLLALSGPELVFGLVGAVGSDLGAVTRTLTAELERVRYRVEEIHVSSLLHQLDSYAHLGRRAFASEFDRIREHMKGGTDLRNRMGTGEVMAVLAISAIRQRRILRQPHLPQDEAGKQPLERTAFVIRSLKHPDEIQMLRYVYGGAFNVISTYMPRRDRVEELAATIAESRGETYTDRFRAQAEELIQIDEQEQNKLGQSVRDSFPCGDFFVDARSSERLQAGLARYVRLLFGHPFETPTRDEFAMFHAYAAALRSADLGRQVGVAVTNQDGSILAVGCNDVPKVGGGLYWSGESPDHRDFVKGVDSTSRFKRQLLAQALARLRDAGWRPPDNSPGDADSLLAAGMLNGTQIQNLLEFGRSVHAEMSALSEAAHRGIAVEHASMYTTTFPCHLCARHIISAGIRRVVYIEPYPKSLARELYEDMIDVDPCVARPDRVTFEPFVGVAPSIYTEMFRATDRKDSRGNAIAWIDGKAQPRLKRFVASYLLIEGGVLGNVLPVILARSAGSRVLEETSI</sequence>
<dbReference type="Gene3D" id="3.40.50.300">
    <property type="entry name" value="P-loop containing nucleotide triphosphate hydrolases"/>
    <property type="match status" value="1"/>
</dbReference>
<dbReference type="PROSITE" id="PS00903">
    <property type="entry name" value="CYT_DCMP_DEAMINASES_1"/>
    <property type="match status" value="1"/>
</dbReference>
<evidence type="ECO:0000256" key="3">
    <source>
        <dbReference type="ARBA" id="ARBA00022801"/>
    </source>
</evidence>
<dbReference type="Pfam" id="PF00383">
    <property type="entry name" value="dCMP_cyt_deam_1"/>
    <property type="match status" value="1"/>
</dbReference>
<evidence type="ECO:0000313" key="6">
    <source>
        <dbReference type="EMBL" id="MFC4310150.1"/>
    </source>
</evidence>
<dbReference type="EMBL" id="JBHSDU010000003">
    <property type="protein sequence ID" value="MFC4310150.1"/>
    <property type="molecule type" value="Genomic_DNA"/>
</dbReference>
<reference evidence="7" key="1">
    <citation type="journal article" date="2019" name="Int. J. Syst. Evol. Microbiol.">
        <title>The Global Catalogue of Microorganisms (GCM) 10K type strain sequencing project: providing services to taxonomists for standard genome sequencing and annotation.</title>
        <authorList>
            <consortium name="The Broad Institute Genomics Platform"/>
            <consortium name="The Broad Institute Genome Sequencing Center for Infectious Disease"/>
            <person name="Wu L."/>
            <person name="Ma J."/>
        </authorList>
    </citation>
    <scope>NUCLEOTIDE SEQUENCE [LARGE SCALE GENOMIC DNA]</scope>
    <source>
        <strain evidence="7">CGMCC 1.10759</strain>
    </source>
</reference>
<dbReference type="PANTHER" id="PTHR11086">
    <property type="entry name" value="DEOXYCYTIDYLATE DEAMINASE-RELATED"/>
    <property type="match status" value="1"/>
</dbReference>
<dbReference type="Proteomes" id="UP001595904">
    <property type="component" value="Unassembled WGS sequence"/>
</dbReference>
<evidence type="ECO:0000256" key="4">
    <source>
        <dbReference type="ARBA" id="ARBA00022833"/>
    </source>
</evidence>
<keyword evidence="4" id="KW-0862">Zinc</keyword>
<dbReference type="InterPro" id="IPR016192">
    <property type="entry name" value="APOBEC/CMP_deaminase_Zn-bd"/>
</dbReference>
<organism evidence="6 7">
    <name type="scientific">Steroidobacter flavus</name>
    <dbReference type="NCBI Taxonomy" id="1842136"/>
    <lineage>
        <taxon>Bacteria</taxon>
        <taxon>Pseudomonadati</taxon>
        <taxon>Pseudomonadota</taxon>
        <taxon>Gammaproteobacteria</taxon>
        <taxon>Steroidobacterales</taxon>
        <taxon>Steroidobacteraceae</taxon>
        <taxon>Steroidobacter</taxon>
    </lineage>
</organism>
<feature type="domain" description="CMP/dCMP-type deaminase" evidence="5">
    <location>
        <begin position="241"/>
        <end position="429"/>
    </location>
</feature>
<accession>A0ABV8SRY7</accession>
<evidence type="ECO:0000256" key="2">
    <source>
        <dbReference type="ARBA" id="ARBA00022723"/>
    </source>
</evidence>
<comment type="caution">
    <text evidence="6">The sequence shown here is derived from an EMBL/GenBank/DDBJ whole genome shotgun (WGS) entry which is preliminary data.</text>
</comment>
<name>A0ABV8SRY7_9GAMM</name>
<dbReference type="InterPro" id="IPR016193">
    <property type="entry name" value="Cytidine_deaminase-like"/>
</dbReference>
<dbReference type="RefSeq" id="WP_380597406.1">
    <property type="nucleotide sequence ID" value="NZ_JBHSDU010000003.1"/>
</dbReference>
<dbReference type="Gene3D" id="3.40.140.10">
    <property type="entry name" value="Cytidine Deaminase, domain 2"/>
    <property type="match status" value="1"/>
</dbReference>
<proteinExistence type="inferred from homology"/>
<dbReference type="PROSITE" id="PS51747">
    <property type="entry name" value="CYT_DCMP_DEAMINASES_2"/>
    <property type="match status" value="1"/>
</dbReference>
<protein>
    <submittedName>
        <fullName evidence="6">Anti-phage dCTP deaminase</fullName>
    </submittedName>
</protein>
<keyword evidence="3" id="KW-0378">Hydrolase</keyword>
<gene>
    <name evidence="6" type="ORF">ACFPN2_13750</name>
</gene>
<evidence type="ECO:0000256" key="1">
    <source>
        <dbReference type="ARBA" id="ARBA00006576"/>
    </source>
</evidence>
<comment type="similarity">
    <text evidence="1">Belongs to the cytidine and deoxycytidylate deaminase family.</text>
</comment>